<keyword evidence="3" id="KW-0031">Aminopeptidase</keyword>
<dbReference type="InterPro" id="IPR027268">
    <property type="entry name" value="Peptidase_M4/M1_CTD_sf"/>
</dbReference>
<dbReference type="SUPFAM" id="SSF55486">
    <property type="entry name" value="Metalloproteases ('zincins'), catalytic domain"/>
    <property type="match status" value="1"/>
</dbReference>
<name>A0ABD8AMT7_PAEAM</name>
<dbReference type="InterPro" id="IPR050344">
    <property type="entry name" value="Peptidase_M1_aminopeptidases"/>
</dbReference>
<dbReference type="AlphaFoldDB" id="A0ABD8AMT7"/>
<dbReference type="Pfam" id="PF01433">
    <property type="entry name" value="Peptidase_M1"/>
    <property type="match status" value="1"/>
</dbReference>
<dbReference type="EC" id="3.4.11.-" evidence="3"/>
<dbReference type="EMBL" id="CP145892">
    <property type="protein sequence ID" value="WWP18901.1"/>
    <property type="molecule type" value="Genomic_DNA"/>
</dbReference>
<reference evidence="3 4" key="1">
    <citation type="submission" date="2024-02" db="EMBL/GenBank/DDBJ databases">
        <title>Complete sequences of two Paenibacillus sp. strains and one Lysinibacillus strain isolated from the environment on STAA medium highlight biotechnological potential.</title>
        <authorList>
            <person name="Attere S.A."/>
            <person name="Piche L.C."/>
            <person name="Intertaglia L."/>
            <person name="Lami R."/>
            <person name="Charette S.J."/>
            <person name="Vincent A.T."/>
        </authorList>
    </citation>
    <scope>NUCLEOTIDE SEQUENCE [LARGE SCALE GENOMIC DNA]</scope>
    <source>
        <strain evidence="3 4">Y5S-7</strain>
    </source>
</reference>
<evidence type="ECO:0000313" key="3">
    <source>
        <dbReference type="EMBL" id="WWP18901.1"/>
    </source>
</evidence>
<sequence length="736" mass="84012">MNYSSPFTSKLARVGIAGTLALILATSPLANMGVVAAEAGPAPVSTKIYNTPKDSLEQTPIQYQIQARLNEKDMTIQGSEKVTYHNTSKDTLQQVVLHTYADANLSKSTQASMYQQHNEKISEDHPEKTAEDFLGGIDIQAVSADSQSLDFHKENQALTVQLKKPVQPGESVSFQLEFQLNIPYGSQRVSYYKDMINGAHWFPVMSVYDEVKHQWNKAPYSQTFESDYYTSSDFEVQLNVPDKYQVAMPGTITTQISIEHGRKVVSAVAENTREFVFFASPNLQVESVTRNGLTVEYYYYNDDPSKKKIVDRYINQAFKVIDFYSEKYGKYPYPEFRIVETYVQGVAVEYARLIQMGQIQNGAVPEEDTTFVHEIAHQWFHALIGNNSETESFLDEGFADFSMVYFAEKQGDKLNGFRSIQFDTAPVDMAIASTNDEAGDLASLVYYQKGRQAIYQLYRSVGEEKFDELMRTYFKRYVYQNATVEGLLQTIEDVLGKEIRSEMQMALYQPDFVLKPEYQLSQEETAAYVHDVLQVQYQAVMGMVPNLPYEVMNRLMDKALQGEELTIVLSDQVSKLATKQQEDMVNQLTGFLDMTGMKYDIIRDRKELKQKMKKKIGNSNLIVIGNAKSNGLVQALKLNIIDRTKQTGFPWKNTMNQPLTAGAYVIKHPYNQNRLMLHYFWNEDHLSDEAFEAFKLKIQESIGFTNDFYQYYVLDNQGKEKSNKKVANPISSLFAE</sequence>
<feature type="domain" description="Peptidase M1 membrane alanine aminopeptidase" evidence="2">
    <location>
        <begin position="368"/>
        <end position="503"/>
    </location>
</feature>
<accession>A0ABD8AMT7</accession>
<dbReference type="Gene3D" id="2.60.40.1730">
    <property type="entry name" value="tricorn interacting facor f3 domain"/>
    <property type="match status" value="1"/>
</dbReference>
<gene>
    <name evidence="3" type="ORF">V6668_20665</name>
</gene>
<evidence type="ECO:0000259" key="2">
    <source>
        <dbReference type="Pfam" id="PF01433"/>
    </source>
</evidence>
<dbReference type="PANTHER" id="PTHR11533">
    <property type="entry name" value="PROTEASE M1 ZINC METALLOPROTEASE"/>
    <property type="match status" value="1"/>
</dbReference>
<evidence type="ECO:0000313" key="4">
    <source>
        <dbReference type="Proteomes" id="UP001364764"/>
    </source>
</evidence>
<feature type="signal peptide" evidence="1">
    <location>
        <begin position="1"/>
        <end position="32"/>
    </location>
</feature>
<dbReference type="PANTHER" id="PTHR11533:SF174">
    <property type="entry name" value="PUROMYCIN-SENSITIVE AMINOPEPTIDASE-RELATED"/>
    <property type="match status" value="1"/>
</dbReference>
<dbReference type="GO" id="GO:0004177">
    <property type="term" value="F:aminopeptidase activity"/>
    <property type="evidence" value="ECO:0007669"/>
    <property type="project" value="UniProtKB-KW"/>
</dbReference>
<dbReference type="InterPro" id="IPR042097">
    <property type="entry name" value="Aminopeptidase_N-like_N_sf"/>
</dbReference>
<keyword evidence="3" id="KW-0378">Hydrolase</keyword>
<dbReference type="CDD" id="cd09604">
    <property type="entry name" value="M1_APN_like"/>
    <property type="match status" value="1"/>
</dbReference>
<keyword evidence="3" id="KW-0645">Protease</keyword>
<dbReference type="RefSeq" id="WP_338706560.1">
    <property type="nucleotide sequence ID" value="NZ_CP145892.1"/>
</dbReference>
<proteinExistence type="predicted"/>
<dbReference type="InterPro" id="IPR014782">
    <property type="entry name" value="Peptidase_M1_dom"/>
</dbReference>
<dbReference type="Proteomes" id="UP001364764">
    <property type="component" value="Chromosome"/>
</dbReference>
<dbReference type="Gene3D" id="1.10.390.10">
    <property type="entry name" value="Neutral Protease Domain 2"/>
    <property type="match status" value="1"/>
</dbReference>
<keyword evidence="1" id="KW-0732">Signal</keyword>
<organism evidence="3 4">
    <name type="scientific">Paenibacillus amylolyticus</name>
    <dbReference type="NCBI Taxonomy" id="1451"/>
    <lineage>
        <taxon>Bacteria</taxon>
        <taxon>Bacillati</taxon>
        <taxon>Bacillota</taxon>
        <taxon>Bacilli</taxon>
        <taxon>Bacillales</taxon>
        <taxon>Paenibacillaceae</taxon>
        <taxon>Paenibacillus</taxon>
    </lineage>
</organism>
<protein>
    <submittedName>
        <fullName evidence="3">M1 family metallopeptidase</fullName>
        <ecNumber evidence="3">3.4.11.-</ecNumber>
    </submittedName>
</protein>
<feature type="chain" id="PRO_5044896829" evidence="1">
    <location>
        <begin position="33"/>
        <end position="736"/>
    </location>
</feature>
<evidence type="ECO:0000256" key="1">
    <source>
        <dbReference type="SAM" id="SignalP"/>
    </source>
</evidence>
<dbReference type="GeneID" id="93477932"/>